<reference evidence="1 2" key="1">
    <citation type="submission" date="2019-07" db="EMBL/GenBank/DDBJ databases">
        <title>Whole genome shotgun sequence of Meiothermus hypogaeus NBRC 106114.</title>
        <authorList>
            <person name="Hosoyama A."/>
            <person name="Uohara A."/>
            <person name="Ohji S."/>
            <person name="Ichikawa N."/>
        </authorList>
    </citation>
    <scope>NUCLEOTIDE SEQUENCE [LARGE SCALE GENOMIC DNA]</scope>
    <source>
        <strain evidence="1 2">NBRC 106114</strain>
    </source>
</reference>
<comment type="caution">
    <text evidence="1">The sequence shown here is derived from an EMBL/GenBank/DDBJ whole genome shotgun (WGS) entry which is preliminary data.</text>
</comment>
<evidence type="ECO:0000313" key="2">
    <source>
        <dbReference type="Proteomes" id="UP000321197"/>
    </source>
</evidence>
<organism evidence="1 2">
    <name type="scientific">Meiothermus hypogaeus NBRC 106114</name>
    <dbReference type="NCBI Taxonomy" id="1227553"/>
    <lineage>
        <taxon>Bacteria</taxon>
        <taxon>Thermotogati</taxon>
        <taxon>Deinococcota</taxon>
        <taxon>Deinococci</taxon>
        <taxon>Thermales</taxon>
        <taxon>Thermaceae</taxon>
        <taxon>Meiothermus</taxon>
    </lineage>
</organism>
<dbReference type="Proteomes" id="UP000321197">
    <property type="component" value="Unassembled WGS sequence"/>
</dbReference>
<protein>
    <submittedName>
        <fullName evidence="1">Uncharacterized protein</fullName>
    </submittedName>
</protein>
<gene>
    <name evidence="1" type="ORF">MHY01S_12550</name>
</gene>
<proteinExistence type="predicted"/>
<sequence>MQEASAQFNPVMANQLLESLIRQLDQAIIFDKTIRARLEDELEALRGILQSPTASPSWAKERLEVFRNFYQESFSNGQIV</sequence>
<name>A0A511R0E0_9DEIN</name>
<dbReference type="EMBL" id="BJXL01000031">
    <property type="protein sequence ID" value="GEM83089.1"/>
    <property type="molecule type" value="Genomic_DNA"/>
</dbReference>
<evidence type="ECO:0000313" key="1">
    <source>
        <dbReference type="EMBL" id="GEM83089.1"/>
    </source>
</evidence>
<accession>A0A511R0E0</accession>
<dbReference type="AlphaFoldDB" id="A0A511R0E0"/>